<dbReference type="InterPro" id="IPR012933">
    <property type="entry name" value="HicA_mRNA_interferase"/>
</dbReference>
<dbReference type="AlphaFoldDB" id="A0A286BSF3"/>
<proteinExistence type="inferred from homology"/>
<accession>A0A286BSF3</accession>
<dbReference type="Pfam" id="PF07927">
    <property type="entry name" value="HicA_toxin"/>
    <property type="match status" value="1"/>
</dbReference>
<keyword evidence="7" id="KW-0346">Stress response</keyword>
<dbReference type="GO" id="GO:0004519">
    <property type="term" value="F:endonuclease activity"/>
    <property type="evidence" value="ECO:0007669"/>
    <property type="project" value="UniProtKB-KW"/>
</dbReference>
<dbReference type="GO" id="GO:0003729">
    <property type="term" value="F:mRNA binding"/>
    <property type="evidence" value="ECO:0007669"/>
    <property type="project" value="InterPro"/>
</dbReference>
<dbReference type="PANTHER" id="PTHR34873:SF3">
    <property type="entry name" value="ADDICTION MODULE TOXIN, HICA FAMILY"/>
    <property type="match status" value="1"/>
</dbReference>
<keyword evidence="6" id="KW-0694">RNA-binding</keyword>
<keyword evidence="2" id="KW-1277">Toxin-antitoxin system</keyword>
<dbReference type="Gene3D" id="3.30.920.30">
    <property type="entry name" value="Hypothetical protein"/>
    <property type="match status" value="1"/>
</dbReference>
<evidence type="ECO:0000313" key="8">
    <source>
        <dbReference type="EMBL" id="SOD37095.1"/>
    </source>
</evidence>
<sequence>MTSGELIKLLEQNGWVQKRVKGSHHIFKKDGVSYAIAVPHPTKDISTGTLNKILKQI</sequence>
<evidence type="ECO:0000313" key="9">
    <source>
        <dbReference type="Proteomes" id="UP000219271"/>
    </source>
</evidence>
<evidence type="ECO:0000256" key="5">
    <source>
        <dbReference type="ARBA" id="ARBA00022801"/>
    </source>
</evidence>
<keyword evidence="3" id="KW-0540">Nuclease</keyword>
<gene>
    <name evidence="8" type="ORF">SAMN06273570_1420</name>
</gene>
<evidence type="ECO:0000256" key="3">
    <source>
        <dbReference type="ARBA" id="ARBA00022722"/>
    </source>
</evidence>
<evidence type="ECO:0000256" key="6">
    <source>
        <dbReference type="ARBA" id="ARBA00022884"/>
    </source>
</evidence>
<reference evidence="9" key="1">
    <citation type="submission" date="2017-09" db="EMBL/GenBank/DDBJ databases">
        <authorList>
            <person name="Varghese N."/>
            <person name="Submissions S."/>
        </authorList>
    </citation>
    <scope>NUCLEOTIDE SEQUENCE [LARGE SCALE GENOMIC DNA]</scope>
    <source>
        <strain evidence="9">JKS000234</strain>
    </source>
</reference>
<evidence type="ECO:0000256" key="4">
    <source>
        <dbReference type="ARBA" id="ARBA00022759"/>
    </source>
</evidence>
<keyword evidence="5" id="KW-0378">Hydrolase</keyword>
<evidence type="ECO:0000256" key="2">
    <source>
        <dbReference type="ARBA" id="ARBA00022649"/>
    </source>
</evidence>
<dbReference type="RefSeq" id="WP_097095191.1">
    <property type="nucleotide sequence ID" value="NZ_OCMY01000001.1"/>
</dbReference>
<keyword evidence="4" id="KW-0255">Endonuclease</keyword>
<dbReference type="Proteomes" id="UP000219271">
    <property type="component" value="Unassembled WGS sequence"/>
</dbReference>
<dbReference type="PANTHER" id="PTHR34873">
    <property type="entry name" value="SSR1766 PROTEIN"/>
    <property type="match status" value="1"/>
</dbReference>
<evidence type="ECO:0000256" key="7">
    <source>
        <dbReference type="ARBA" id="ARBA00023016"/>
    </source>
</evidence>
<organism evidence="8 9">
    <name type="scientific">Candidatus Pantoea floridensis</name>
    <dbReference type="NCBI Taxonomy" id="1938870"/>
    <lineage>
        <taxon>Bacteria</taxon>
        <taxon>Pseudomonadati</taxon>
        <taxon>Pseudomonadota</taxon>
        <taxon>Gammaproteobacteria</taxon>
        <taxon>Enterobacterales</taxon>
        <taxon>Erwiniaceae</taxon>
        <taxon>Pantoea</taxon>
    </lineage>
</organism>
<dbReference type="InterPro" id="IPR038570">
    <property type="entry name" value="HicA_sf"/>
</dbReference>
<protein>
    <submittedName>
        <fullName evidence="8">Predicted RNA binding protein YcfA, dsRBD-like fold, HicA-like mRNA interferase family</fullName>
    </submittedName>
</protein>
<comment type="similarity">
    <text evidence="1">Belongs to the HicA mRNA interferase family.</text>
</comment>
<name>A0A286BSF3_9GAMM</name>
<dbReference type="GO" id="GO:0016787">
    <property type="term" value="F:hydrolase activity"/>
    <property type="evidence" value="ECO:0007669"/>
    <property type="project" value="UniProtKB-KW"/>
</dbReference>
<dbReference type="EMBL" id="OCMY01000001">
    <property type="protein sequence ID" value="SOD37095.1"/>
    <property type="molecule type" value="Genomic_DNA"/>
</dbReference>
<dbReference type="OrthoDB" id="9811409at2"/>
<dbReference type="SUPFAM" id="SSF54786">
    <property type="entry name" value="YcfA/nrd intein domain"/>
    <property type="match status" value="1"/>
</dbReference>
<evidence type="ECO:0000256" key="1">
    <source>
        <dbReference type="ARBA" id="ARBA00006620"/>
    </source>
</evidence>
<keyword evidence="9" id="KW-1185">Reference proteome</keyword>